<sequence length="59" mass="6658">MSPEPPRLRNLLFHSEAHLHLSHCNVESARRRCRVVCCLKNLRAYVNNGLSDSMGSPPS</sequence>
<dbReference type="EMBL" id="JAHQIW010001747">
    <property type="protein sequence ID" value="KAJ1353554.1"/>
    <property type="molecule type" value="Genomic_DNA"/>
</dbReference>
<organism evidence="1 2">
    <name type="scientific">Parelaphostrongylus tenuis</name>
    <name type="common">Meningeal worm</name>
    <dbReference type="NCBI Taxonomy" id="148309"/>
    <lineage>
        <taxon>Eukaryota</taxon>
        <taxon>Metazoa</taxon>
        <taxon>Ecdysozoa</taxon>
        <taxon>Nematoda</taxon>
        <taxon>Chromadorea</taxon>
        <taxon>Rhabditida</taxon>
        <taxon>Rhabditina</taxon>
        <taxon>Rhabditomorpha</taxon>
        <taxon>Strongyloidea</taxon>
        <taxon>Metastrongylidae</taxon>
        <taxon>Parelaphostrongylus</taxon>
    </lineage>
</organism>
<evidence type="ECO:0000313" key="1">
    <source>
        <dbReference type="EMBL" id="KAJ1353554.1"/>
    </source>
</evidence>
<keyword evidence="2" id="KW-1185">Reference proteome</keyword>
<accession>A0AAD5MTR1</accession>
<reference evidence="1" key="1">
    <citation type="submission" date="2021-06" db="EMBL/GenBank/DDBJ databases">
        <title>Parelaphostrongylus tenuis whole genome reference sequence.</title>
        <authorList>
            <person name="Garwood T.J."/>
            <person name="Larsen P.A."/>
            <person name="Fountain-Jones N.M."/>
            <person name="Garbe J.R."/>
            <person name="Macchietto M.G."/>
            <person name="Kania S.A."/>
            <person name="Gerhold R.W."/>
            <person name="Richards J.E."/>
            <person name="Wolf T.M."/>
        </authorList>
    </citation>
    <scope>NUCLEOTIDE SEQUENCE</scope>
    <source>
        <strain evidence="1">MNPRO001-30</strain>
        <tissue evidence="1">Meninges</tissue>
    </source>
</reference>
<dbReference type="Proteomes" id="UP001196413">
    <property type="component" value="Unassembled WGS sequence"/>
</dbReference>
<gene>
    <name evidence="1" type="ORF">KIN20_010203</name>
</gene>
<evidence type="ECO:0000313" key="2">
    <source>
        <dbReference type="Proteomes" id="UP001196413"/>
    </source>
</evidence>
<name>A0AAD5MTR1_PARTN</name>
<proteinExistence type="predicted"/>
<protein>
    <submittedName>
        <fullName evidence="1">Uncharacterized protein</fullName>
    </submittedName>
</protein>
<dbReference type="AlphaFoldDB" id="A0AAD5MTR1"/>
<comment type="caution">
    <text evidence="1">The sequence shown here is derived from an EMBL/GenBank/DDBJ whole genome shotgun (WGS) entry which is preliminary data.</text>
</comment>